<dbReference type="Gene3D" id="3.40.50.12370">
    <property type="match status" value="1"/>
</dbReference>
<keyword evidence="3" id="KW-1185">Reference proteome</keyword>
<dbReference type="RefSeq" id="WP_290270415.1">
    <property type="nucleotide sequence ID" value="NZ_JAUFQP010000010.1"/>
</dbReference>
<sequence length="274" mass="31203">MKKILIPTDFSTNSYKAINYITELFKNEDCAFYFLNVYNYGAGGLSAIEMLQADDEWFEKPKEESLQRLGDLLEEYAVNRNNEKHEYHVISEGLSLVKAIEKHIESVNVDLIVLKGDAKISKNIEAIVGKIRTCPVLVVPPYASMNKKINLTIASNFTEEVQTREIDSFLETFKNTNFKVTVLALTSEENMPEETSRNIKLLCTHLENQTDKAVIVEFTEKSSNLKKYATSHLNNIMCVVDKKPDLLRKIGLCKSKVISTLEKLHKNPVLTIHQ</sequence>
<proteinExistence type="predicted"/>
<evidence type="ECO:0000259" key="1">
    <source>
        <dbReference type="Pfam" id="PF00582"/>
    </source>
</evidence>
<evidence type="ECO:0000313" key="2">
    <source>
        <dbReference type="EMBL" id="MFB9106457.1"/>
    </source>
</evidence>
<dbReference type="Pfam" id="PF00582">
    <property type="entry name" value="Usp"/>
    <property type="match status" value="1"/>
</dbReference>
<name>A0ABV5H3G9_9FLAO</name>
<dbReference type="SUPFAM" id="SSF52402">
    <property type="entry name" value="Adenine nucleotide alpha hydrolases-like"/>
    <property type="match status" value="1"/>
</dbReference>
<dbReference type="EMBL" id="JBHMFA010000017">
    <property type="protein sequence ID" value="MFB9106457.1"/>
    <property type="molecule type" value="Genomic_DNA"/>
</dbReference>
<accession>A0ABV5H3G9</accession>
<dbReference type="InterPro" id="IPR006016">
    <property type="entry name" value="UspA"/>
</dbReference>
<dbReference type="Proteomes" id="UP001589590">
    <property type="component" value="Unassembled WGS sequence"/>
</dbReference>
<comment type="caution">
    <text evidence="2">The sequence shown here is derived from an EMBL/GenBank/DDBJ whole genome shotgun (WGS) entry which is preliminary data.</text>
</comment>
<evidence type="ECO:0000313" key="3">
    <source>
        <dbReference type="Proteomes" id="UP001589590"/>
    </source>
</evidence>
<protein>
    <submittedName>
        <fullName evidence="2">Universal stress protein</fullName>
    </submittedName>
</protein>
<feature type="domain" description="UspA" evidence="1">
    <location>
        <begin position="1"/>
        <end position="114"/>
    </location>
</feature>
<organism evidence="2 3">
    <name type="scientific">Algibacter miyuki</name>
    <dbReference type="NCBI Taxonomy" id="1306933"/>
    <lineage>
        <taxon>Bacteria</taxon>
        <taxon>Pseudomonadati</taxon>
        <taxon>Bacteroidota</taxon>
        <taxon>Flavobacteriia</taxon>
        <taxon>Flavobacteriales</taxon>
        <taxon>Flavobacteriaceae</taxon>
        <taxon>Algibacter</taxon>
    </lineage>
</organism>
<reference evidence="2 3" key="1">
    <citation type="submission" date="2024-09" db="EMBL/GenBank/DDBJ databases">
        <authorList>
            <person name="Sun Q."/>
            <person name="Mori K."/>
        </authorList>
    </citation>
    <scope>NUCLEOTIDE SEQUENCE [LARGE SCALE GENOMIC DNA]</scope>
    <source>
        <strain evidence="2 3">CECT 8300</strain>
    </source>
</reference>
<gene>
    <name evidence="2" type="ORF">ACFFU1_16235</name>
</gene>
<dbReference type="CDD" id="cd00293">
    <property type="entry name" value="USP-like"/>
    <property type="match status" value="1"/>
</dbReference>